<feature type="transmembrane region" description="Helical" evidence="1">
    <location>
        <begin position="12"/>
        <end position="31"/>
    </location>
</feature>
<accession>A0ABS5LIY9</accession>
<evidence type="ECO:0000313" key="2">
    <source>
        <dbReference type="EMBL" id="MBS2970523.1"/>
    </source>
</evidence>
<evidence type="ECO:0000313" key="3">
    <source>
        <dbReference type="Proteomes" id="UP000682403"/>
    </source>
</evidence>
<proteinExistence type="predicted"/>
<keyword evidence="3" id="KW-1185">Reference proteome</keyword>
<name>A0ABS5LIY9_9BACI</name>
<gene>
    <name evidence="2" type="ORF">J9317_17390</name>
</gene>
<keyword evidence="1" id="KW-1133">Transmembrane helix</keyword>
<comment type="caution">
    <text evidence="2">The sequence shown here is derived from an EMBL/GenBank/DDBJ whole genome shotgun (WGS) entry which is preliminary data.</text>
</comment>
<evidence type="ECO:0008006" key="4">
    <source>
        <dbReference type="Google" id="ProtNLM"/>
    </source>
</evidence>
<protein>
    <recommendedName>
        <fullName evidence="4">Holin</fullName>
    </recommendedName>
</protein>
<dbReference type="RefSeq" id="WP_211560925.1">
    <property type="nucleotide sequence ID" value="NZ_JAGVRK010000001.1"/>
</dbReference>
<keyword evidence="1" id="KW-0472">Membrane</keyword>
<dbReference type="Proteomes" id="UP000682403">
    <property type="component" value="Unassembled WGS sequence"/>
</dbReference>
<evidence type="ECO:0000256" key="1">
    <source>
        <dbReference type="SAM" id="Phobius"/>
    </source>
</evidence>
<organism evidence="2 3">
    <name type="scientific">Metabacillus flavus</name>
    <dbReference type="NCBI Taxonomy" id="2823519"/>
    <lineage>
        <taxon>Bacteria</taxon>
        <taxon>Bacillati</taxon>
        <taxon>Bacillota</taxon>
        <taxon>Bacilli</taxon>
        <taxon>Bacillales</taxon>
        <taxon>Bacillaceae</taxon>
        <taxon>Metabacillus</taxon>
    </lineage>
</organism>
<feature type="transmembrane region" description="Helical" evidence="1">
    <location>
        <begin position="60"/>
        <end position="81"/>
    </location>
</feature>
<reference evidence="2 3" key="1">
    <citation type="submission" date="2021-04" db="EMBL/GenBank/DDBJ databases">
        <title>Metabacillus sp. strain KIGAM252 whole genome sequence.</title>
        <authorList>
            <person name="Seo M.-J."/>
            <person name="Cho E.-S."/>
            <person name="Hwang C.Y."/>
            <person name="Yoon D.J."/>
        </authorList>
    </citation>
    <scope>NUCLEOTIDE SEQUENCE [LARGE SCALE GENOMIC DNA]</scope>
    <source>
        <strain evidence="2 3">KIGAM252</strain>
    </source>
</reference>
<dbReference type="EMBL" id="JAGVRK010000001">
    <property type="protein sequence ID" value="MBS2970523.1"/>
    <property type="molecule type" value="Genomic_DNA"/>
</dbReference>
<feature type="transmembrane region" description="Helical" evidence="1">
    <location>
        <begin position="38"/>
        <end position="54"/>
    </location>
</feature>
<sequence>MTEFPVIHTNFWDVVLAVPAIIILTQLIKIFLPIPRPYIPTVASILGLMISIFFSHRHNLWAGLFMGFFYGSAAIGSYASLKTSILAYRESFSAKKE</sequence>
<keyword evidence="1" id="KW-0812">Transmembrane</keyword>